<proteinExistence type="predicted"/>
<feature type="coiled-coil region" evidence="8">
    <location>
        <begin position="628"/>
        <end position="665"/>
    </location>
</feature>
<dbReference type="PANTHER" id="PTHR45528">
    <property type="entry name" value="SENSOR HISTIDINE KINASE CPXA"/>
    <property type="match status" value="1"/>
</dbReference>
<keyword evidence="9" id="KW-1133">Transmembrane helix</keyword>
<dbReference type="InterPro" id="IPR003660">
    <property type="entry name" value="HAMP_dom"/>
</dbReference>
<keyword evidence="6" id="KW-0418">Kinase</keyword>
<evidence type="ECO:0000256" key="4">
    <source>
        <dbReference type="ARBA" id="ARBA00022553"/>
    </source>
</evidence>
<comment type="caution">
    <text evidence="11">The sequence shown here is derived from an EMBL/GenBank/DDBJ whole genome shotgun (WGS) entry which is preliminary data.</text>
</comment>
<evidence type="ECO:0000256" key="5">
    <source>
        <dbReference type="ARBA" id="ARBA00022679"/>
    </source>
</evidence>
<keyword evidence="12" id="KW-1185">Reference proteome</keyword>
<dbReference type="Pfam" id="PF13185">
    <property type="entry name" value="GAF_2"/>
    <property type="match status" value="1"/>
</dbReference>
<feature type="domain" description="HAMP" evidence="10">
    <location>
        <begin position="353"/>
        <end position="407"/>
    </location>
</feature>
<organism evidence="11 12">
    <name type="scientific">Acetobacteroides hydrogenigenes</name>
    <dbReference type="NCBI Taxonomy" id="979970"/>
    <lineage>
        <taxon>Bacteria</taxon>
        <taxon>Pseudomonadati</taxon>
        <taxon>Bacteroidota</taxon>
        <taxon>Bacteroidia</taxon>
        <taxon>Bacteroidales</taxon>
        <taxon>Rikenellaceae</taxon>
        <taxon>Acetobacteroides</taxon>
    </lineage>
</organism>
<dbReference type="InterPro" id="IPR035965">
    <property type="entry name" value="PAS-like_dom_sf"/>
</dbReference>
<comment type="catalytic activity">
    <reaction evidence="1">
        <text>ATP + protein L-histidine = ADP + protein N-phospho-L-histidine.</text>
        <dbReference type="EC" id="2.7.13.3"/>
    </reaction>
</comment>
<dbReference type="CDD" id="cd06225">
    <property type="entry name" value="HAMP"/>
    <property type="match status" value="1"/>
</dbReference>
<feature type="transmembrane region" description="Helical" evidence="9">
    <location>
        <begin position="325"/>
        <end position="347"/>
    </location>
</feature>
<dbReference type="GO" id="GO:0005886">
    <property type="term" value="C:plasma membrane"/>
    <property type="evidence" value="ECO:0007669"/>
    <property type="project" value="TreeGrafter"/>
</dbReference>
<gene>
    <name evidence="11" type="ORF">CLV25_1126</name>
</gene>
<dbReference type="Proteomes" id="UP000294830">
    <property type="component" value="Unassembled WGS sequence"/>
</dbReference>
<name>A0A4R2EKA9_9BACT</name>
<keyword evidence="7 9" id="KW-0472">Membrane</keyword>
<dbReference type="Pfam" id="PF22673">
    <property type="entry name" value="MCP-like_PDC_1"/>
    <property type="match status" value="1"/>
</dbReference>
<dbReference type="GO" id="GO:0000155">
    <property type="term" value="F:phosphorelay sensor kinase activity"/>
    <property type="evidence" value="ECO:0007669"/>
    <property type="project" value="TreeGrafter"/>
</dbReference>
<dbReference type="OrthoDB" id="9790669at2"/>
<keyword evidence="5" id="KW-0808">Transferase</keyword>
<dbReference type="Gene3D" id="6.10.340.10">
    <property type="match status" value="1"/>
</dbReference>
<keyword evidence="4" id="KW-0597">Phosphoprotein</keyword>
<evidence type="ECO:0000256" key="1">
    <source>
        <dbReference type="ARBA" id="ARBA00000085"/>
    </source>
</evidence>
<dbReference type="Pfam" id="PF00672">
    <property type="entry name" value="HAMP"/>
    <property type="match status" value="1"/>
</dbReference>
<dbReference type="Gene3D" id="3.30.450.40">
    <property type="match status" value="1"/>
</dbReference>
<accession>A0A4R2EKA9</accession>
<dbReference type="PANTHER" id="PTHR45528:SF10">
    <property type="entry name" value="METHYL-ACCEPTING CHEMOTAXIS PROTEIN"/>
    <property type="match status" value="1"/>
</dbReference>
<dbReference type="PROSITE" id="PS50885">
    <property type="entry name" value="HAMP"/>
    <property type="match status" value="1"/>
</dbReference>
<dbReference type="Pfam" id="PF13426">
    <property type="entry name" value="PAS_9"/>
    <property type="match status" value="1"/>
</dbReference>
<evidence type="ECO:0000313" key="12">
    <source>
        <dbReference type="Proteomes" id="UP000294830"/>
    </source>
</evidence>
<evidence type="ECO:0000256" key="6">
    <source>
        <dbReference type="ARBA" id="ARBA00022777"/>
    </source>
</evidence>
<comment type="subcellular location">
    <subcellularLocation>
        <location evidence="2">Membrane</location>
        <topology evidence="2">Multi-pass membrane protein</topology>
    </subcellularLocation>
</comment>
<keyword evidence="8" id="KW-0175">Coiled coil</keyword>
<dbReference type="SUPFAM" id="SSF55781">
    <property type="entry name" value="GAF domain-like"/>
    <property type="match status" value="1"/>
</dbReference>
<dbReference type="EC" id="2.7.13.3" evidence="3"/>
<evidence type="ECO:0000256" key="9">
    <source>
        <dbReference type="SAM" id="Phobius"/>
    </source>
</evidence>
<dbReference type="CDD" id="cd00130">
    <property type="entry name" value="PAS"/>
    <property type="match status" value="1"/>
</dbReference>
<evidence type="ECO:0000256" key="3">
    <source>
        <dbReference type="ARBA" id="ARBA00012438"/>
    </source>
</evidence>
<dbReference type="CDD" id="cd12913">
    <property type="entry name" value="PDC1_MCP_like"/>
    <property type="match status" value="1"/>
</dbReference>
<evidence type="ECO:0000256" key="8">
    <source>
        <dbReference type="SAM" id="Coils"/>
    </source>
</evidence>
<evidence type="ECO:0000259" key="10">
    <source>
        <dbReference type="PROSITE" id="PS50885"/>
    </source>
</evidence>
<evidence type="ECO:0000256" key="2">
    <source>
        <dbReference type="ARBA" id="ARBA00004141"/>
    </source>
</evidence>
<dbReference type="InterPro" id="IPR029016">
    <property type="entry name" value="GAF-like_dom_sf"/>
</dbReference>
<reference evidence="11 12" key="1">
    <citation type="submission" date="2019-03" db="EMBL/GenBank/DDBJ databases">
        <title>Genomic Encyclopedia of Archaeal and Bacterial Type Strains, Phase II (KMG-II): from individual species to whole genera.</title>
        <authorList>
            <person name="Goeker M."/>
        </authorList>
    </citation>
    <scope>NUCLEOTIDE SEQUENCE [LARGE SCALE GENOMIC DNA]</scope>
    <source>
        <strain evidence="11 12">RL-C</strain>
    </source>
</reference>
<sequence length="774" mass="85810">MKLIKKFVSGSLKRRMLLSIIGSISIIFIFTALVTVLRVRTSLIQEKELTIQALSKGSTLLLSSQINQSMKQVQTLDLAFENIYNVPRQERRPVVVKELREALASSSEDILSFWTDWEPMAIDSLDAQLLGALSSSSSGRFCATIYRNGGAVDLKNNSTSADSESLNSEYYLGPKNSKNIYITKPYLDDYDGNTQILMISVSSPIVVGNAVKGVIGADINISHINKEIKESLKEQEGRFFVVDATQNLVLYDKEDKVGKAAAEVLANQHSRNEKLMEALTSKDSGFYTYYDEDGKNYIAYVSESEIFNKGEHSILLIPYSFIRSAIIETVLAGIILIVIAILIIYLVTVRIVKGIVDPVEKVTSVLKDLGDGNYDRASTIEIKTDDEIETMANSLNSLYHSIGEMSDFANAIGSGDLAARLDSKGEGDRLGNSLIKMRDSLEKAAKEEKVRKEEDAKQAWVERSVAKFGQELRNDTGDTKTLYNNIVRLLVNDLGANQGALYLLNDNEEDDKFFEMVACIAWDRIKMAQGRFLLEEGLLGACYFEKAPIELTEIPDDYISITSGLGTSKPKVLMLVPLIHNEMVIGIIEVASFFKIDDHKKVYLERIAETFAASLVSIKVNARTNELLQVSQMQAEEMAAQEEEMRQNIEELHATQEEMKRKSQKSDLLQKAIDQAFVSITISRDLTILDCNEVASGIFGNVPSAVIGQHLDQLMNETEVQQLLNNLGSLDGDRLVSADISFSKLTGNTKKVKATFVADGDTNGSTTIIGYELN</sequence>
<dbReference type="SUPFAM" id="SSF158472">
    <property type="entry name" value="HAMP domain-like"/>
    <property type="match status" value="1"/>
</dbReference>
<dbReference type="Gene3D" id="3.30.450.20">
    <property type="entry name" value="PAS domain"/>
    <property type="match status" value="2"/>
</dbReference>
<protein>
    <recommendedName>
        <fullName evidence="3">histidine kinase</fullName>
        <ecNumber evidence="3">2.7.13.3</ecNumber>
    </recommendedName>
</protein>
<dbReference type="SUPFAM" id="SSF55785">
    <property type="entry name" value="PYP-like sensor domain (PAS domain)"/>
    <property type="match status" value="1"/>
</dbReference>
<dbReference type="InterPro" id="IPR000014">
    <property type="entry name" value="PAS"/>
</dbReference>
<dbReference type="AlphaFoldDB" id="A0A4R2EKA9"/>
<evidence type="ECO:0000256" key="7">
    <source>
        <dbReference type="ARBA" id="ARBA00023136"/>
    </source>
</evidence>
<dbReference type="InterPro" id="IPR003018">
    <property type="entry name" value="GAF"/>
</dbReference>
<feature type="transmembrane region" description="Helical" evidence="9">
    <location>
        <begin position="16"/>
        <end position="37"/>
    </location>
</feature>
<dbReference type="InterPro" id="IPR050398">
    <property type="entry name" value="HssS/ArlS-like"/>
</dbReference>
<dbReference type="EMBL" id="SLWB01000012">
    <property type="protein sequence ID" value="TCN64679.1"/>
    <property type="molecule type" value="Genomic_DNA"/>
</dbReference>
<keyword evidence="9" id="KW-0812">Transmembrane</keyword>
<evidence type="ECO:0000313" key="11">
    <source>
        <dbReference type="EMBL" id="TCN64679.1"/>
    </source>
</evidence>